<gene>
    <name evidence="1" type="ORF">GGQ01_003275</name>
</gene>
<sequence>MERELTHEEPREEAHRLAKDNSRAYTEIAEEIDVTKSAVAKAMTTTGPKFQRLRIRIVELLSDAEVGPRETFLLTD</sequence>
<organism evidence="1 2">
    <name type="scientific">Salinibacter ruber</name>
    <dbReference type="NCBI Taxonomy" id="146919"/>
    <lineage>
        <taxon>Bacteria</taxon>
        <taxon>Pseudomonadati</taxon>
        <taxon>Rhodothermota</taxon>
        <taxon>Rhodothermia</taxon>
        <taxon>Rhodothermales</taxon>
        <taxon>Salinibacteraceae</taxon>
        <taxon>Salinibacter</taxon>
    </lineage>
</organism>
<dbReference type="Proteomes" id="UP001155040">
    <property type="component" value="Unassembled WGS sequence"/>
</dbReference>
<comment type="caution">
    <text evidence="1">The sequence shown here is derived from an EMBL/GenBank/DDBJ whole genome shotgun (WGS) entry which is preliminary data.</text>
</comment>
<dbReference type="GO" id="GO:0003677">
    <property type="term" value="F:DNA binding"/>
    <property type="evidence" value="ECO:0007669"/>
    <property type="project" value="UniProtKB-KW"/>
</dbReference>
<evidence type="ECO:0000313" key="2">
    <source>
        <dbReference type="Proteomes" id="UP001155040"/>
    </source>
</evidence>
<dbReference type="AlphaFoldDB" id="A0A9X2ZD29"/>
<proteinExistence type="predicted"/>
<reference evidence="1" key="1">
    <citation type="submission" date="2022-08" db="EMBL/GenBank/DDBJ databases">
        <title>Genomic Encyclopedia of Type Strains, Phase V (KMG-V): Genome sequencing to study the core and pangenomes of soil and plant-associated prokaryotes.</title>
        <authorList>
            <person name="Whitman W."/>
        </authorList>
    </citation>
    <scope>NUCLEOTIDE SEQUENCE</scope>
    <source>
        <strain evidence="1">SP3012</strain>
    </source>
</reference>
<evidence type="ECO:0000313" key="1">
    <source>
        <dbReference type="EMBL" id="MCS4038185.1"/>
    </source>
</evidence>
<protein>
    <submittedName>
        <fullName evidence="1">DNA-binding protein YlxM (UPF0122 family)</fullName>
    </submittedName>
</protein>
<keyword evidence="1" id="KW-0238">DNA-binding</keyword>
<name>A0A9X2ZD29_9BACT</name>
<dbReference type="RefSeq" id="WP_259078720.1">
    <property type="nucleotide sequence ID" value="NZ_JANTZC010000040.1"/>
</dbReference>
<accession>A0A9X2ZD29</accession>
<dbReference type="EMBL" id="JANUBF010000043">
    <property type="protein sequence ID" value="MCS4038185.1"/>
    <property type="molecule type" value="Genomic_DNA"/>
</dbReference>